<evidence type="ECO:0000313" key="3">
    <source>
        <dbReference type="Proteomes" id="UP001046870"/>
    </source>
</evidence>
<protein>
    <submittedName>
        <fullName evidence="2">Uncharacterized protein</fullName>
    </submittedName>
</protein>
<comment type="caution">
    <text evidence="2">The sequence shown here is derived from an EMBL/GenBank/DDBJ whole genome shotgun (WGS) entry which is preliminary data.</text>
</comment>
<feature type="compositionally biased region" description="Basic and acidic residues" evidence="1">
    <location>
        <begin position="70"/>
        <end position="80"/>
    </location>
</feature>
<dbReference type="AlphaFoldDB" id="A0A9D3PKV9"/>
<sequence>MFRPGEISELELHGAELEETCTDGALRLVRKYSQLTSQCSERTVICSSCGPTDPSTTTNHEFNKSRQSQRPKDHADWQYW</sequence>
<organism evidence="2 3">
    <name type="scientific">Megalops atlanticus</name>
    <name type="common">Tarpon</name>
    <name type="synonym">Clupea gigantea</name>
    <dbReference type="NCBI Taxonomy" id="7932"/>
    <lineage>
        <taxon>Eukaryota</taxon>
        <taxon>Metazoa</taxon>
        <taxon>Chordata</taxon>
        <taxon>Craniata</taxon>
        <taxon>Vertebrata</taxon>
        <taxon>Euteleostomi</taxon>
        <taxon>Actinopterygii</taxon>
        <taxon>Neopterygii</taxon>
        <taxon>Teleostei</taxon>
        <taxon>Elopiformes</taxon>
        <taxon>Megalopidae</taxon>
        <taxon>Megalops</taxon>
    </lineage>
</organism>
<proteinExistence type="predicted"/>
<evidence type="ECO:0000256" key="1">
    <source>
        <dbReference type="SAM" id="MobiDB-lite"/>
    </source>
</evidence>
<feature type="compositionally biased region" description="Polar residues" evidence="1">
    <location>
        <begin position="48"/>
        <end position="68"/>
    </location>
</feature>
<keyword evidence="3" id="KW-1185">Reference proteome</keyword>
<reference evidence="2" key="1">
    <citation type="submission" date="2021-01" db="EMBL/GenBank/DDBJ databases">
        <authorList>
            <person name="Zahm M."/>
            <person name="Roques C."/>
            <person name="Cabau C."/>
            <person name="Klopp C."/>
            <person name="Donnadieu C."/>
            <person name="Jouanno E."/>
            <person name="Lampietro C."/>
            <person name="Louis A."/>
            <person name="Herpin A."/>
            <person name="Echchiki A."/>
            <person name="Berthelot C."/>
            <person name="Parey E."/>
            <person name="Roest-Crollius H."/>
            <person name="Braasch I."/>
            <person name="Postlethwait J."/>
            <person name="Bobe J."/>
            <person name="Montfort J."/>
            <person name="Bouchez O."/>
            <person name="Begum T."/>
            <person name="Mejri S."/>
            <person name="Adams A."/>
            <person name="Chen W.-J."/>
            <person name="Guiguen Y."/>
        </authorList>
    </citation>
    <scope>NUCLEOTIDE SEQUENCE</scope>
    <source>
        <strain evidence="2">YG-15Mar2019-1</strain>
        <tissue evidence="2">Brain</tissue>
    </source>
</reference>
<feature type="region of interest" description="Disordered" evidence="1">
    <location>
        <begin position="48"/>
        <end position="80"/>
    </location>
</feature>
<accession>A0A9D3PKV9</accession>
<gene>
    <name evidence="2" type="ORF">MATL_G00187400</name>
</gene>
<name>A0A9D3PKV9_MEGAT</name>
<dbReference type="Proteomes" id="UP001046870">
    <property type="component" value="Chromosome 16"/>
</dbReference>
<evidence type="ECO:0000313" key="2">
    <source>
        <dbReference type="EMBL" id="KAG7462682.1"/>
    </source>
</evidence>
<dbReference type="EMBL" id="JAFDVH010000016">
    <property type="protein sequence ID" value="KAG7462682.1"/>
    <property type="molecule type" value="Genomic_DNA"/>
</dbReference>